<keyword evidence="1" id="KW-0472">Membrane</keyword>
<feature type="transmembrane region" description="Helical" evidence="1">
    <location>
        <begin position="86"/>
        <end position="103"/>
    </location>
</feature>
<dbReference type="RefSeq" id="WP_014002681.1">
    <property type="nucleotide sequence ID" value="NZ_CP043926.1"/>
</dbReference>
<dbReference type="AlphaFoldDB" id="A0A1E7YZT1"/>
<dbReference type="Proteomes" id="UP000175707">
    <property type="component" value="Unassembled WGS sequence"/>
</dbReference>
<dbReference type="GeneID" id="92931158"/>
<name>A0A1E7YZT1_9PROT</name>
<accession>A0A1E7YZT1</accession>
<gene>
    <name evidence="2" type="ORF">BAE30_03305</name>
</gene>
<dbReference type="EMBL" id="LZYH01000303">
    <property type="protein sequence ID" value="OFC61974.1"/>
    <property type="molecule type" value="Genomic_DNA"/>
</dbReference>
<evidence type="ECO:0000256" key="1">
    <source>
        <dbReference type="SAM" id="Phobius"/>
    </source>
</evidence>
<feature type="transmembrane region" description="Helical" evidence="1">
    <location>
        <begin position="20"/>
        <end position="43"/>
    </location>
</feature>
<sequence>MGGIEMVHHHVFTLSIGLEILLLCAFEIGAVYLVQRFSLSYYWNRREKEMCLSRFCYIRHHQKTDFIWVTSFVAASLVTAPVSMFLFLFLQICVFQLIVWFFVF</sequence>
<organism evidence="2 3">
    <name type="scientific">Acidithiobacillus caldus</name>
    <dbReference type="NCBI Taxonomy" id="33059"/>
    <lineage>
        <taxon>Bacteria</taxon>
        <taxon>Pseudomonadati</taxon>
        <taxon>Pseudomonadota</taxon>
        <taxon>Acidithiobacillia</taxon>
        <taxon>Acidithiobacillales</taxon>
        <taxon>Acidithiobacillaceae</taxon>
        <taxon>Acidithiobacillus</taxon>
    </lineage>
</organism>
<protein>
    <submittedName>
        <fullName evidence="2">Uncharacterized protein</fullName>
    </submittedName>
</protein>
<reference evidence="2 3" key="1">
    <citation type="submission" date="2016-06" db="EMBL/GenBank/DDBJ databases">
        <title>Gene turnover analysis identifies the evolutionary adaptation of the extremophile Acidithiobacillus caldus.</title>
        <authorList>
            <person name="Zhang X."/>
        </authorList>
    </citation>
    <scope>NUCLEOTIDE SEQUENCE [LARGE SCALE GENOMIC DNA]</scope>
    <source>
        <strain evidence="2 3">S1</strain>
    </source>
</reference>
<evidence type="ECO:0000313" key="2">
    <source>
        <dbReference type="EMBL" id="OFC61974.1"/>
    </source>
</evidence>
<evidence type="ECO:0000313" key="3">
    <source>
        <dbReference type="Proteomes" id="UP000175707"/>
    </source>
</evidence>
<keyword evidence="1" id="KW-1133">Transmembrane helix</keyword>
<comment type="caution">
    <text evidence="2">The sequence shown here is derived from an EMBL/GenBank/DDBJ whole genome shotgun (WGS) entry which is preliminary data.</text>
</comment>
<keyword evidence="1" id="KW-0812">Transmembrane</keyword>
<proteinExistence type="predicted"/>